<accession>A0ABR4CPD5</accession>
<gene>
    <name evidence="1" type="ORF">VTL71DRAFT_13066</name>
</gene>
<name>A0ABR4CPD5_9HELO</name>
<organism evidence="1 2">
    <name type="scientific">Oculimacula yallundae</name>
    <dbReference type="NCBI Taxonomy" id="86028"/>
    <lineage>
        <taxon>Eukaryota</taxon>
        <taxon>Fungi</taxon>
        <taxon>Dikarya</taxon>
        <taxon>Ascomycota</taxon>
        <taxon>Pezizomycotina</taxon>
        <taxon>Leotiomycetes</taxon>
        <taxon>Helotiales</taxon>
        <taxon>Ploettnerulaceae</taxon>
        <taxon>Oculimacula</taxon>
    </lineage>
</organism>
<dbReference type="Proteomes" id="UP001595075">
    <property type="component" value="Unassembled WGS sequence"/>
</dbReference>
<protein>
    <submittedName>
        <fullName evidence="1">Uncharacterized protein</fullName>
    </submittedName>
</protein>
<sequence>MLLTPHENGIFRHHHQASRPKFSSKSSLSNLTSEYYLSVTLGSDGLNSMVSLKGVQGRIYRFKTKSEYMELGIPIPVIESIVRCHMVLVLDVVRTKRDYVKIMTITSSLRDDGEYIPISPTPKKNYPIQIRLRNQLIGNYHYTAVRIPMLPLYSYLKIDSYYEVPIQMLDEVVDSYDEALMICAKHRGGLAELRDHIRRRDQDRESNELAYLMEATSLEGYDGKNSAL</sequence>
<reference evidence="1 2" key="1">
    <citation type="journal article" date="2024" name="Commun. Biol.">
        <title>Comparative genomic analysis of thermophilic fungi reveals convergent evolutionary adaptations and gene losses.</title>
        <authorList>
            <person name="Steindorff A.S."/>
            <person name="Aguilar-Pontes M.V."/>
            <person name="Robinson A.J."/>
            <person name="Andreopoulos B."/>
            <person name="LaButti K."/>
            <person name="Kuo A."/>
            <person name="Mondo S."/>
            <person name="Riley R."/>
            <person name="Otillar R."/>
            <person name="Haridas S."/>
            <person name="Lipzen A."/>
            <person name="Grimwood J."/>
            <person name="Schmutz J."/>
            <person name="Clum A."/>
            <person name="Reid I.D."/>
            <person name="Moisan M.C."/>
            <person name="Butler G."/>
            <person name="Nguyen T.T.M."/>
            <person name="Dewar K."/>
            <person name="Conant G."/>
            <person name="Drula E."/>
            <person name="Henrissat B."/>
            <person name="Hansel C."/>
            <person name="Singer S."/>
            <person name="Hutchinson M.I."/>
            <person name="de Vries R.P."/>
            <person name="Natvig D.O."/>
            <person name="Powell A.J."/>
            <person name="Tsang A."/>
            <person name="Grigoriev I.V."/>
        </authorList>
    </citation>
    <scope>NUCLEOTIDE SEQUENCE [LARGE SCALE GENOMIC DNA]</scope>
    <source>
        <strain evidence="1 2">CBS 494.80</strain>
    </source>
</reference>
<proteinExistence type="predicted"/>
<evidence type="ECO:0000313" key="1">
    <source>
        <dbReference type="EMBL" id="KAL2071831.1"/>
    </source>
</evidence>
<comment type="caution">
    <text evidence="1">The sequence shown here is derived from an EMBL/GenBank/DDBJ whole genome shotgun (WGS) entry which is preliminary data.</text>
</comment>
<evidence type="ECO:0000313" key="2">
    <source>
        <dbReference type="Proteomes" id="UP001595075"/>
    </source>
</evidence>
<keyword evidence="2" id="KW-1185">Reference proteome</keyword>
<dbReference type="EMBL" id="JAZHXI010000005">
    <property type="protein sequence ID" value="KAL2071831.1"/>
    <property type="molecule type" value="Genomic_DNA"/>
</dbReference>